<dbReference type="SUPFAM" id="SSF46785">
    <property type="entry name" value="Winged helix' DNA-binding domain"/>
    <property type="match status" value="1"/>
</dbReference>
<dbReference type="HAMAP" id="MF_00081">
    <property type="entry name" value="HrcA"/>
    <property type="match status" value="1"/>
</dbReference>
<sequence>MQEVTPRQKELLKVVVDEYIDSAIPVGSETLVKKYNLKYSPATIRNEMADLIRKGFLEMLHSSSGRKPTSLGLRYYITELMEEEDVPVLSEVAIKQRIWQEKYEFEKLLRNVSLAMAASTRNLSIVSLEDGFVTYAGSVNILEHPEFFDIEVAKAALNLLDNFDLLSDLLSKGFGDNDVKVLIGKELNLKNLDCCGVIYTNFTGRGKSGTISIIGPDRMPYSKIIPIVRYIKNIISEVTSSF</sequence>
<comment type="function">
    <text evidence="5">Negative regulator of class I heat shock genes (grpE-dnaK-dnaJ and groELS operons). Prevents heat-shock induction of these operons.</text>
</comment>
<gene>
    <name evidence="5" type="primary">hrcA</name>
    <name evidence="7" type="ORF">COX53_00295</name>
</gene>
<dbReference type="GO" id="GO:0045892">
    <property type="term" value="P:negative regulation of DNA-templated transcription"/>
    <property type="evidence" value="ECO:0007669"/>
    <property type="project" value="UniProtKB-UniRule"/>
</dbReference>
<dbReference type="Gene3D" id="3.30.450.40">
    <property type="match status" value="1"/>
</dbReference>
<dbReference type="InterPro" id="IPR036388">
    <property type="entry name" value="WH-like_DNA-bd_sf"/>
</dbReference>
<dbReference type="PANTHER" id="PTHR34824">
    <property type="entry name" value="HEAT-INDUCIBLE TRANSCRIPTION REPRESSOR HRCA"/>
    <property type="match status" value="1"/>
</dbReference>
<keyword evidence="4 5" id="KW-0804">Transcription</keyword>
<dbReference type="Pfam" id="PF01628">
    <property type="entry name" value="HrcA"/>
    <property type="match status" value="1"/>
</dbReference>
<keyword evidence="1 5" id="KW-0678">Repressor</keyword>
<evidence type="ECO:0000256" key="3">
    <source>
        <dbReference type="ARBA" id="ARBA00023016"/>
    </source>
</evidence>
<evidence type="ECO:0000313" key="7">
    <source>
        <dbReference type="EMBL" id="PIP04841.1"/>
    </source>
</evidence>
<evidence type="ECO:0000256" key="2">
    <source>
        <dbReference type="ARBA" id="ARBA00023015"/>
    </source>
</evidence>
<dbReference type="GO" id="GO:0003677">
    <property type="term" value="F:DNA binding"/>
    <property type="evidence" value="ECO:0007669"/>
    <property type="project" value="InterPro"/>
</dbReference>
<dbReference type="InterPro" id="IPR036390">
    <property type="entry name" value="WH_DNA-bd_sf"/>
</dbReference>
<evidence type="ECO:0000256" key="5">
    <source>
        <dbReference type="HAMAP-Rule" id="MF_00081"/>
    </source>
</evidence>
<comment type="similarity">
    <text evidence="5">Belongs to the HrcA family.</text>
</comment>
<dbReference type="InterPro" id="IPR002571">
    <property type="entry name" value="HrcA"/>
</dbReference>
<dbReference type="SUPFAM" id="SSF55781">
    <property type="entry name" value="GAF domain-like"/>
    <property type="match status" value="1"/>
</dbReference>
<proteinExistence type="inferred from homology"/>
<dbReference type="AlphaFoldDB" id="A0A2G9XEX1"/>
<keyword evidence="3 5" id="KW-0346">Stress response</keyword>
<evidence type="ECO:0000259" key="6">
    <source>
        <dbReference type="Pfam" id="PF01628"/>
    </source>
</evidence>
<evidence type="ECO:0000256" key="1">
    <source>
        <dbReference type="ARBA" id="ARBA00022491"/>
    </source>
</evidence>
<dbReference type="InterPro" id="IPR029016">
    <property type="entry name" value="GAF-like_dom_sf"/>
</dbReference>
<organism evidence="7 8">
    <name type="scientific">candidate division WWE3 bacterium CG23_combo_of_CG06-09_8_20_14_all_40_14</name>
    <dbReference type="NCBI Taxonomy" id="1975095"/>
    <lineage>
        <taxon>Bacteria</taxon>
        <taxon>Katanobacteria</taxon>
    </lineage>
</organism>
<accession>A0A2G9XEX1</accession>
<reference evidence="7 8" key="1">
    <citation type="submission" date="2017-09" db="EMBL/GenBank/DDBJ databases">
        <title>Depth-based differentiation of microbial function through sediment-hosted aquifers and enrichment of novel symbionts in the deep terrestrial subsurface.</title>
        <authorList>
            <person name="Probst A.J."/>
            <person name="Ladd B."/>
            <person name="Jarett J.K."/>
            <person name="Geller-Mcgrath D.E."/>
            <person name="Sieber C.M."/>
            <person name="Emerson J.B."/>
            <person name="Anantharaman K."/>
            <person name="Thomas B.C."/>
            <person name="Malmstrom R."/>
            <person name="Stieglmeier M."/>
            <person name="Klingl A."/>
            <person name="Woyke T."/>
            <person name="Ryan C.M."/>
            <person name="Banfield J.F."/>
        </authorList>
    </citation>
    <scope>NUCLEOTIDE SEQUENCE [LARGE SCALE GENOMIC DNA]</scope>
    <source>
        <strain evidence="7">CG23_combo_of_CG06-09_8_20_14_all_40_14</strain>
    </source>
</reference>
<keyword evidence="2 5" id="KW-0805">Transcription regulation</keyword>
<dbReference type="EMBL" id="PCQY01000005">
    <property type="protein sequence ID" value="PIP04841.1"/>
    <property type="molecule type" value="Genomic_DNA"/>
</dbReference>
<dbReference type="PANTHER" id="PTHR34824:SF1">
    <property type="entry name" value="HEAT-INDUCIBLE TRANSCRIPTION REPRESSOR HRCA"/>
    <property type="match status" value="1"/>
</dbReference>
<feature type="domain" description="Heat-inducible transcription repressor HrcA C-terminal" evidence="6">
    <location>
        <begin position="94"/>
        <end position="225"/>
    </location>
</feature>
<comment type="caution">
    <text evidence="7">The sequence shown here is derived from an EMBL/GenBank/DDBJ whole genome shotgun (WGS) entry which is preliminary data.</text>
</comment>
<evidence type="ECO:0000313" key="8">
    <source>
        <dbReference type="Proteomes" id="UP000231388"/>
    </source>
</evidence>
<dbReference type="InterPro" id="IPR021153">
    <property type="entry name" value="HrcA_C"/>
</dbReference>
<dbReference type="Proteomes" id="UP000231388">
    <property type="component" value="Unassembled WGS sequence"/>
</dbReference>
<dbReference type="Gene3D" id="1.10.10.10">
    <property type="entry name" value="Winged helix-like DNA-binding domain superfamily/Winged helix DNA-binding domain"/>
    <property type="match status" value="1"/>
</dbReference>
<name>A0A2G9XEX1_UNCKA</name>
<evidence type="ECO:0000256" key="4">
    <source>
        <dbReference type="ARBA" id="ARBA00023163"/>
    </source>
</evidence>
<protein>
    <recommendedName>
        <fullName evidence="5">Heat-inducible transcription repressor HrcA</fullName>
    </recommendedName>
</protein>